<comment type="similarity">
    <text evidence="3">Belongs to the bacterial microcompartments protein family.</text>
</comment>
<gene>
    <name evidence="5" type="ORF">SAMN02745207_01095</name>
</gene>
<dbReference type="Proteomes" id="UP000184447">
    <property type="component" value="Unassembled WGS sequence"/>
</dbReference>
<dbReference type="GO" id="GO:0031469">
    <property type="term" value="C:bacterial microcompartment"/>
    <property type="evidence" value="ECO:0007669"/>
    <property type="project" value="UniProtKB-SubCell"/>
</dbReference>
<dbReference type="Pfam" id="PF00936">
    <property type="entry name" value="BMC"/>
    <property type="match status" value="2"/>
</dbReference>
<evidence type="ECO:0000313" key="6">
    <source>
        <dbReference type="Proteomes" id="UP000184447"/>
    </source>
</evidence>
<dbReference type="InterPro" id="IPR044872">
    <property type="entry name" value="CcmK/CsoS1_BMC"/>
</dbReference>
<dbReference type="OrthoDB" id="9791973at2"/>
<feature type="domain" description="BMC" evidence="4">
    <location>
        <begin position="4"/>
        <end position="86"/>
    </location>
</feature>
<dbReference type="EMBL" id="FQXM01000005">
    <property type="protein sequence ID" value="SHH43274.1"/>
    <property type="molecule type" value="Genomic_DNA"/>
</dbReference>
<evidence type="ECO:0000256" key="1">
    <source>
        <dbReference type="ARBA" id="ARBA00024322"/>
    </source>
</evidence>
<dbReference type="InterPro" id="IPR050575">
    <property type="entry name" value="BMC_shell"/>
</dbReference>
<dbReference type="RefSeq" id="WP_073337427.1">
    <property type="nucleotide sequence ID" value="NZ_FQXM01000005.1"/>
</dbReference>
<dbReference type="Gene3D" id="3.30.70.1710">
    <property type="match status" value="2"/>
</dbReference>
<dbReference type="STRING" id="1121316.SAMN02745207_01095"/>
<name>A0A1M5SXL8_9CLOT</name>
<keyword evidence="2" id="KW-1283">Bacterial microcompartment</keyword>
<dbReference type="SUPFAM" id="SSF143414">
    <property type="entry name" value="CcmK-like"/>
    <property type="match status" value="2"/>
</dbReference>
<dbReference type="PANTHER" id="PTHR33941">
    <property type="entry name" value="PROPANEDIOL UTILIZATION PROTEIN PDUA"/>
    <property type="match status" value="1"/>
</dbReference>
<dbReference type="PANTHER" id="PTHR33941:SF11">
    <property type="entry name" value="BACTERIAL MICROCOMPARTMENT SHELL PROTEIN PDUJ"/>
    <property type="match status" value="1"/>
</dbReference>
<evidence type="ECO:0000256" key="3">
    <source>
        <dbReference type="PROSITE-ProRule" id="PRU01278"/>
    </source>
</evidence>
<organism evidence="5 6">
    <name type="scientific">Clostridium grantii DSM 8605</name>
    <dbReference type="NCBI Taxonomy" id="1121316"/>
    <lineage>
        <taxon>Bacteria</taxon>
        <taxon>Bacillati</taxon>
        <taxon>Bacillota</taxon>
        <taxon>Clostridia</taxon>
        <taxon>Eubacteriales</taxon>
        <taxon>Clostridiaceae</taxon>
        <taxon>Clostridium</taxon>
    </lineage>
</organism>
<protein>
    <submittedName>
        <fullName evidence="5">Carboxysome shell and ethanolamine utilization microcompartment protein CcmL/EutN</fullName>
    </submittedName>
</protein>
<dbReference type="InterPro" id="IPR000249">
    <property type="entry name" value="BMC_dom"/>
</dbReference>
<comment type="subcellular location">
    <subcellularLocation>
        <location evidence="1">Bacterial microcompartment</location>
    </subcellularLocation>
</comment>
<dbReference type="InterPro" id="IPR037233">
    <property type="entry name" value="CcmK-like_sf"/>
</dbReference>
<evidence type="ECO:0000256" key="2">
    <source>
        <dbReference type="ARBA" id="ARBA00024446"/>
    </source>
</evidence>
<accession>A0A1M5SXL8</accession>
<reference evidence="5 6" key="1">
    <citation type="submission" date="2016-11" db="EMBL/GenBank/DDBJ databases">
        <authorList>
            <person name="Jaros S."/>
            <person name="Januszkiewicz K."/>
            <person name="Wedrychowicz H."/>
        </authorList>
    </citation>
    <scope>NUCLEOTIDE SEQUENCE [LARGE SCALE GENOMIC DNA]</scope>
    <source>
        <strain evidence="5 6">DSM 8605</strain>
    </source>
</reference>
<evidence type="ECO:0000259" key="4">
    <source>
        <dbReference type="PROSITE" id="PS51930"/>
    </source>
</evidence>
<dbReference type="AlphaFoldDB" id="A0A1M5SXL8"/>
<feature type="domain" description="BMC" evidence="4">
    <location>
        <begin position="96"/>
        <end position="182"/>
    </location>
</feature>
<dbReference type="InterPro" id="IPR011238">
    <property type="entry name" value="Micro_shell_prot_PduT"/>
</dbReference>
<dbReference type="PROSITE" id="PS51930">
    <property type="entry name" value="BMC_2"/>
    <property type="match status" value="2"/>
</dbReference>
<dbReference type="SMART" id="SM00877">
    <property type="entry name" value="BMC"/>
    <property type="match status" value="2"/>
</dbReference>
<dbReference type="PIRSF" id="PIRSF034834">
    <property type="entry name" value="PduT"/>
    <property type="match status" value="1"/>
</dbReference>
<dbReference type="CDD" id="cd07053">
    <property type="entry name" value="BMC_PduT_repeat1"/>
    <property type="match status" value="1"/>
</dbReference>
<evidence type="ECO:0000313" key="5">
    <source>
        <dbReference type="EMBL" id="SHH43274.1"/>
    </source>
</evidence>
<sequence>MDKAIGLVEYKTVATGITASDEMIKTAHVELLMAQTVCPGKFIALIAGDLSAVKAAIEVGKSKYEYNLIDSFILGNPHESIFSAMNATAKFGNSGALGIVETYSAATAIVAADIAAKTAKVNILELRIARGMAGKSFVLISGEIAAVEASVQAAIQMVKEEGMLIDMSIIPNPDPKLWETLV</sequence>
<keyword evidence="6" id="KW-1185">Reference proteome</keyword>
<proteinExistence type="inferred from homology"/>
<dbReference type="CDD" id="cd07054">
    <property type="entry name" value="BMC_PduT_repeat2"/>
    <property type="match status" value="1"/>
</dbReference>